<dbReference type="Proteomes" id="UP000027138">
    <property type="component" value="Unassembled WGS sequence"/>
</dbReference>
<accession>A0A067KGK9</accession>
<keyword evidence="4" id="KW-0238">DNA-binding</keyword>
<dbReference type="Pfam" id="PF04539">
    <property type="entry name" value="Sigma70_r3"/>
    <property type="match status" value="1"/>
</dbReference>
<evidence type="ECO:0000256" key="1">
    <source>
        <dbReference type="ARBA" id="ARBA00007788"/>
    </source>
</evidence>
<dbReference type="Pfam" id="PF04545">
    <property type="entry name" value="Sigma70_r4"/>
    <property type="match status" value="1"/>
</dbReference>
<dbReference type="InterPro" id="IPR036388">
    <property type="entry name" value="WH-like_DNA-bd_sf"/>
</dbReference>
<keyword evidence="8" id="KW-1185">Reference proteome</keyword>
<dbReference type="SUPFAM" id="SSF88946">
    <property type="entry name" value="Sigma2 domain of RNA polymerase sigma factors"/>
    <property type="match status" value="1"/>
</dbReference>
<dbReference type="EMBL" id="KK914539">
    <property type="protein sequence ID" value="KDP34138.1"/>
    <property type="molecule type" value="Genomic_DNA"/>
</dbReference>
<evidence type="ECO:0000256" key="2">
    <source>
        <dbReference type="ARBA" id="ARBA00023015"/>
    </source>
</evidence>
<dbReference type="InterPro" id="IPR013325">
    <property type="entry name" value="RNA_pol_sigma_r2"/>
</dbReference>
<dbReference type="InterPro" id="IPR013324">
    <property type="entry name" value="RNA_pol_sigma_r3/r4-like"/>
</dbReference>
<dbReference type="GO" id="GO:0003677">
    <property type="term" value="F:DNA binding"/>
    <property type="evidence" value="ECO:0007669"/>
    <property type="project" value="UniProtKB-KW"/>
</dbReference>
<name>A0A067KGK9_JATCU</name>
<feature type="domain" description="RNA polymerase sigma-70" evidence="6">
    <location>
        <begin position="523"/>
        <end position="549"/>
    </location>
</feature>
<dbReference type="CDD" id="cd06171">
    <property type="entry name" value="Sigma70_r4"/>
    <property type="match status" value="1"/>
</dbReference>
<sequence length="564" mass="64028">MGLGFRLSLKLGFPFHSQFHVNSPSRLSSSPSAVKGREGSINISRLSFLSVISEEGDNLHRDHLKTNAYSSSGMQTLENEHSQVEEAKISVGKRSLSGLNDTIDDAQVFIKEDDFVPPSSSKDRTSNFSLLLENLNILEESFADSDVLKLERDILLQLGKLGALKLFNTCLTRTLEVQTANVLDFSDLPTENIQECKRDGTSNGNVYKIIVCTGKKEERKSRRERASLKNGHKVPCFPLPLKSIQNGRGKATSFDKKTSNSKSRRLMIARNEAEMSRGVKVLANLEKIRTTLEQETGRAVSLSCWAEAAGLDMKVLQQQLHFGWYCRDELVRSTRSLVLFLARNYRGMGIALEDLLQAGNMGVLQGAERFDDARGYRFSTYVQYWIRKSMSKIVSRHARGIQIPCTLSRAINQIQKARKNLSASHGKYPDDEDIAEFTGLSLAKIESASRCLRVVGSIDQKMGDCFNAKYLEFIHDTTIKSPEEAVMRQHMIKDMHDLLRGLDTRERQVLILRYGLKDHQPKSLEEIGRVFHVSKEWVRRLEKKVMTRLRNEETCRNLRYYVNL</sequence>
<dbReference type="PANTHER" id="PTHR30603">
    <property type="entry name" value="RNA POLYMERASE SIGMA FACTOR RPO"/>
    <property type="match status" value="1"/>
</dbReference>
<dbReference type="Gene3D" id="1.10.10.10">
    <property type="entry name" value="Winged helix-like DNA-binding domain superfamily/Winged helix DNA-binding domain"/>
    <property type="match status" value="2"/>
</dbReference>
<evidence type="ECO:0000256" key="4">
    <source>
        <dbReference type="ARBA" id="ARBA00023125"/>
    </source>
</evidence>
<dbReference type="PRINTS" id="PR00046">
    <property type="entry name" value="SIGMA70FCT"/>
</dbReference>
<keyword evidence="2" id="KW-0805">Transcription regulation</keyword>
<keyword evidence="3" id="KW-0731">Sigma factor</keyword>
<dbReference type="GO" id="GO:0006352">
    <property type="term" value="P:DNA-templated transcription initiation"/>
    <property type="evidence" value="ECO:0007669"/>
    <property type="project" value="InterPro"/>
</dbReference>
<reference evidence="7 8" key="1">
    <citation type="journal article" date="2014" name="PLoS ONE">
        <title>Global Analysis of Gene Expression Profiles in Physic Nut (Jatropha curcas L.) Seedlings Exposed to Salt Stress.</title>
        <authorList>
            <person name="Zhang L."/>
            <person name="Zhang C."/>
            <person name="Wu P."/>
            <person name="Chen Y."/>
            <person name="Li M."/>
            <person name="Jiang H."/>
            <person name="Wu G."/>
        </authorList>
    </citation>
    <scope>NUCLEOTIDE SEQUENCE [LARGE SCALE GENOMIC DNA]</scope>
    <source>
        <strain evidence="8">cv. GZQX0401</strain>
        <tissue evidence="7">Young leaves</tissue>
    </source>
</reference>
<dbReference type="InterPro" id="IPR000943">
    <property type="entry name" value="RNA_pol_sigma70"/>
</dbReference>
<evidence type="ECO:0000256" key="3">
    <source>
        <dbReference type="ARBA" id="ARBA00023082"/>
    </source>
</evidence>
<dbReference type="InterPro" id="IPR007627">
    <property type="entry name" value="RNA_pol_sigma70_r2"/>
</dbReference>
<evidence type="ECO:0000313" key="7">
    <source>
        <dbReference type="EMBL" id="KDP34138.1"/>
    </source>
</evidence>
<dbReference type="Gene3D" id="1.20.120.1810">
    <property type="match status" value="1"/>
</dbReference>
<dbReference type="GO" id="GO:0071482">
    <property type="term" value="P:cellular response to light stimulus"/>
    <property type="evidence" value="ECO:0007669"/>
    <property type="project" value="UniProtKB-ARBA"/>
</dbReference>
<dbReference type="AlphaFoldDB" id="A0A067KGK9"/>
<gene>
    <name evidence="7" type="ORF">JCGZ_07709</name>
</gene>
<dbReference type="InterPro" id="IPR050239">
    <property type="entry name" value="Sigma-70_RNA_pol_init_factors"/>
</dbReference>
<evidence type="ECO:0000259" key="6">
    <source>
        <dbReference type="PROSITE" id="PS00716"/>
    </source>
</evidence>
<dbReference type="InterPro" id="IPR007624">
    <property type="entry name" value="RNA_pol_sigma70_r3"/>
</dbReference>
<dbReference type="Pfam" id="PF04542">
    <property type="entry name" value="Sigma70_r2"/>
    <property type="match status" value="1"/>
</dbReference>
<dbReference type="STRING" id="180498.A0A067KGK9"/>
<protein>
    <recommendedName>
        <fullName evidence="6">RNA polymerase sigma-70 domain-containing protein</fullName>
    </recommendedName>
</protein>
<dbReference type="OrthoDB" id="206108at2759"/>
<dbReference type="PANTHER" id="PTHR30603:SF13">
    <property type="entry name" value="RNA POLYMERASE SIGMA FACTOR SIGC"/>
    <property type="match status" value="1"/>
</dbReference>
<evidence type="ECO:0000313" key="8">
    <source>
        <dbReference type="Proteomes" id="UP000027138"/>
    </source>
</evidence>
<comment type="similarity">
    <text evidence="1">Belongs to the sigma-70 factor family.</text>
</comment>
<dbReference type="GO" id="GO:0016987">
    <property type="term" value="F:sigma factor activity"/>
    <property type="evidence" value="ECO:0007669"/>
    <property type="project" value="UniProtKB-KW"/>
</dbReference>
<dbReference type="InterPro" id="IPR007630">
    <property type="entry name" value="RNA_pol_sigma70_r4"/>
</dbReference>
<evidence type="ECO:0000256" key="5">
    <source>
        <dbReference type="ARBA" id="ARBA00023163"/>
    </source>
</evidence>
<dbReference type="NCBIfam" id="TIGR02937">
    <property type="entry name" value="sigma70-ECF"/>
    <property type="match status" value="1"/>
</dbReference>
<dbReference type="PROSITE" id="PS00716">
    <property type="entry name" value="SIGMA70_2"/>
    <property type="match status" value="1"/>
</dbReference>
<organism evidence="7 8">
    <name type="scientific">Jatropha curcas</name>
    <name type="common">Barbados nut</name>
    <dbReference type="NCBI Taxonomy" id="180498"/>
    <lineage>
        <taxon>Eukaryota</taxon>
        <taxon>Viridiplantae</taxon>
        <taxon>Streptophyta</taxon>
        <taxon>Embryophyta</taxon>
        <taxon>Tracheophyta</taxon>
        <taxon>Spermatophyta</taxon>
        <taxon>Magnoliopsida</taxon>
        <taxon>eudicotyledons</taxon>
        <taxon>Gunneridae</taxon>
        <taxon>Pentapetalae</taxon>
        <taxon>rosids</taxon>
        <taxon>fabids</taxon>
        <taxon>Malpighiales</taxon>
        <taxon>Euphorbiaceae</taxon>
        <taxon>Crotonoideae</taxon>
        <taxon>Jatropheae</taxon>
        <taxon>Jatropha</taxon>
    </lineage>
</organism>
<dbReference type="InterPro" id="IPR014284">
    <property type="entry name" value="RNA_pol_sigma-70_dom"/>
</dbReference>
<dbReference type="SUPFAM" id="SSF88659">
    <property type="entry name" value="Sigma3 and sigma4 domains of RNA polymerase sigma factors"/>
    <property type="match status" value="2"/>
</dbReference>
<keyword evidence="5" id="KW-0804">Transcription</keyword>
<proteinExistence type="inferred from homology"/>